<dbReference type="EMBL" id="CP086714">
    <property type="protein sequence ID" value="WOO77191.1"/>
    <property type="molecule type" value="Genomic_DNA"/>
</dbReference>
<evidence type="ECO:0000259" key="2">
    <source>
        <dbReference type="Pfam" id="PF00134"/>
    </source>
</evidence>
<reference evidence="3" key="1">
    <citation type="submission" date="2023-10" db="EMBL/GenBank/DDBJ databases">
        <authorList>
            <person name="Noh H."/>
        </authorList>
    </citation>
    <scope>NUCLEOTIDE SEQUENCE</scope>
    <source>
        <strain evidence="3">DUCC4014</strain>
    </source>
</reference>
<sequence>MFSTPSSSSSSASLYPSGTPKFMPSSPCFEDRIHPASLEQCGIHEPALLEFIRSDVSRELVTFLARTTTSVIASSTAIDAKTVDSQAAGLPSLTTFVAVVCEQSNVQVSTLIATIVYLERLRTRLPRVAKGMPCTRHRVFLATLICAAKYLNDSSPKNKHWCRYAQMFSQAEINLMEKQLLYLLDYNLAITEEEVVQHTQYFLQQYTFDSPPMSPVSCGESPLPVTPRLVSGEVIPDPTAVPNTKPAANGVYSHMAPGLDRSDSTSSLGSDGPLTPITEDATTPDLVHHTASVAAPVPIRIADPDSIPTNIASSATIKDARDSLVKRLFGRRRIDDDAVPIAA</sequence>
<dbReference type="InterPro" id="IPR036915">
    <property type="entry name" value="Cyclin-like_sf"/>
</dbReference>
<dbReference type="InterPro" id="IPR006671">
    <property type="entry name" value="Cyclin_N"/>
</dbReference>
<dbReference type="InterPro" id="IPR013922">
    <property type="entry name" value="Cyclin_PHO80-like"/>
</dbReference>
<dbReference type="CDD" id="cd20557">
    <property type="entry name" value="CYCLIN_ScPCL1-like"/>
    <property type="match status" value="1"/>
</dbReference>
<evidence type="ECO:0000313" key="4">
    <source>
        <dbReference type="Proteomes" id="UP000827549"/>
    </source>
</evidence>
<evidence type="ECO:0000256" key="1">
    <source>
        <dbReference type="SAM" id="MobiDB-lite"/>
    </source>
</evidence>
<dbReference type="AlphaFoldDB" id="A0AAF0Y3Y6"/>
<dbReference type="GO" id="GO:0005634">
    <property type="term" value="C:nucleus"/>
    <property type="evidence" value="ECO:0007669"/>
    <property type="project" value="TreeGrafter"/>
</dbReference>
<dbReference type="GO" id="GO:0000307">
    <property type="term" value="C:cyclin-dependent protein kinase holoenzyme complex"/>
    <property type="evidence" value="ECO:0007669"/>
    <property type="project" value="TreeGrafter"/>
</dbReference>
<dbReference type="RefSeq" id="XP_062623223.1">
    <property type="nucleotide sequence ID" value="XM_062767239.1"/>
</dbReference>
<protein>
    <submittedName>
        <fullName evidence="3">PHO85 cyclin-9</fullName>
    </submittedName>
</protein>
<accession>A0AAF0Y3Y6</accession>
<dbReference type="Pfam" id="PF00134">
    <property type="entry name" value="Cyclin_N"/>
    <property type="match status" value="1"/>
</dbReference>
<feature type="domain" description="Cyclin N-terminal" evidence="2">
    <location>
        <begin position="83"/>
        <end position="188"/>
    </location>
</feature>
<gene>
    <name evidence="3" type="primary">PCL9</name>
    <name evidence="3" type="ORF">LOC62_01G000778</name>
</gene>
<dbReference type="GO" id="GO:0019901">
    <property type="term" value="F:protein kinase binding"/>
    <property type="evidence" value="ECO:0007669"/>
    <property type="project" value="InterPro"/>
</dbReference>
<dbReference type="PANTHER" id="PTHR15615">
    <property type="match status" value="1"/>
</dbReference>
<proteinExistence type="predicted"/>
<dbReference type="SUPFAM" id="SSF47954">
    <property type="entry name" value="Cyclin-like"/>
    <property type="match status" value="1"/>
</dbReference>
<organism evidence="3 4">
    <name type="scientific">Vanrija pseudolonga</name>
    <dbReference type="NCBI Taxonomy" id="143232"/>
    <lineage>
        <taxon>Eukaryota</taxon>
        <taxon>Fungi</taxon>
        <taxon>Dikarya</taxon>
        <taxon>Basidiomycota</taxon>
        <taxon>Agaricomycotina</taxon>
        <taxon>Tremellomycetes</taxon>
        <taxon>Trichosporonales</taxon>
        <taxon>Trichosporonaceae</taxon>
        <taxon>Vanrija</taxon>
    </lineage>
</organism>
<dbReference type="Gene3D" id="1.10.472.10">
    <property type="entry name" value="Cyclin-like"/>
    <property type="match status" value="1"/>
</dbReference>
<feature type="region of interest" description="Disordered" evidence="1">
    <location>
        <begin position="237"/>
        <end position="281"/>
    </location>
</feature>
<dbReference type="GO" id="GO:0016538">
    <property type="term" value="F:cyclin-dependent protein serine/threonine kinase regulator activity"/>
    <property type="evidence" value="ECO:0007669"/>
    <property type="project" value="TreeGrafter"/>
</dbReference>
<evidence type="ECO:0000313" key="3">
    <source>
        <dbReference type="EMBL" id="WOO77191.1"/>
    </source>
</evidence>
<keyword evidence="4" id="KW-1185">Reference proteome</keyword>
<name>A0AAF0Y3Y6_9TREE</name>
<dbReference type="Proteomes" id="UP000827549">
    <property type="component" value="Chromosome 1"/>
</dbReference>
<dbReference type="PANTHER" id="PTHR15615:SF10">
    <property type="entry name" value="PHO85 CYCLIN-2-RELATED"/>
    <property type="match status" value="1"/>
</dbReference>
<dbReference type="GeneID" id="87804036"/>